<feature type="transmembrane region" description="Helical" evidence="1">
    <location>
        <begin position="20"/>
        <end position="38"/>
    </location>
</feature>
<dbReference type="EMBL" id="CP049056">
    <property type="protein sequence ID" value="QIE54088.1"/>
    <property type="molecule type" value="Genomic_DNA"/>
</dbReference>
<dbReference type="AlphaFoldDB" id="A0A7L5BU03"/>
<dbReference type="RefSeq" id="WP_165093774.1">
    <property type="nucleotide sequence ID" value="NZ_CP049056.1"/>
</dbReference>
<proteinExistence type="predicted"/>
<evidence type="ECO:0000256" key="1">
    <source>
        <dbReference type="SAM" id="Phobius"/>
    </source>
</evidence>
<name>A0A7L5BU03_9RHOB</name>
<sequence>MRALLLKIGRLAPFRNFVTFPGLISLSGVVIAAATVWADTHLIEYAKSLGLAMFSAAVAQTVLSTLAGAAMTALSLVYSIVLVVFTLAAGNIGPRLLERFSQDRVNQIAVGVLGALFLHSLIALAFTENADGFFSVAAACILAVLALLLLLVFVDKVSGRVTIDEEIARIATDLDKQFAREDARVSGVAAASLVRIDGPETAITARKSGYINRIAVEALVTRAASLDSYVDFSARAGDHVLKGDRIGVAMAGDHATMAETAAGALTFGLRRTAEGDLRFSVNLLIEIALRALSPGVNDSYTAIACIDRLTASFARAAEGGVHSGVYCDAAGAARVFVPRSGLGDLIRASFDPLRRAARGNGLMQEALIRALGRLRPYLSETAQRETERQIALVVEEAEASDMLPADIGSLTALAVASGDGERGSRVESDRHG</sequence>
<organism evidence="2 3">
    <name type="scientific">Pikeienuella piscinae</name>
    <dbReference type="NCBI Taxonomy" id="2748098"/>
    <lineage>
        <taxon>Bacteria</taxon>
        <taxon>Pseudomonadati</taxon>
        <taxon>Pseudomonadota</taxon>
        <taxon>Alphaproteobacteria</taxon>
        <taxon>Rhodobacterales</taxon>
        <taxon>Paracoccaceae</taxon>
        <taxon>Pikeienuella</taxon>
    </lineage>
</organism>
<keyword evidence="1" id="KW-0472">Membrane</keyword>
<keyword evidence="1" id="KW-0812">Transmembrane</keyword>
<gene>
    <name evidence="2" type="ORF">G5B40_00690</name>
</gene>
<dbReference type="KEGG" id="hdh:G5B40_00690"/>
<evidence type="ECO:0000313" key="2">
    <source>
        <dbReference type="EMBL" id="QIE54088.1"/>
    </source>
</evidence>
<accession>A0A7L5BU03</accession>
<dbReference type="InterPro" id="IPR018723">
    <property type="entry name" value="DUF2254_membrane"/>
</dbReference>
<evidence type="ECO:0000313" key="3">
    <source>
        <dbReference type="Proteomes" id="UP000503336"/>
    </source>
</evidence>
<dbReference type="Proteomes" id="UP000503336">
    <property type="component" value="Chromosome"/>
</dbReference>
<feature type="transmembrane region" description="Helical" evidence="1">
    <location>
        <begin position="76"/>
        <end position="93"/>
    </location>
</feature>
<reference evidence="2 3" key="1">
    <citation type="submission" date="2020-02" db="EMBL/GenBank/DDBJ databases">
        <title>complete genome sequence of Rhodobacteraceae bacterium.</title>
        <authorList>
            <person name="Park J."/>
            <person name="Kim Y.-S."/>
            <person name="Kim K.-H."/>
        </authorList>
    </citation>
    <scope>NUCLEOTIDE SEQUENCE [LARGE SCALE GENOMIC DNA]</scope>
    <source>
        <strain evidence="2 3">RR4-56</strain>
    </source>
</reference>
<feature type="transmembrane region" description="Helical" evidence="1">
    <location>
        <begin position="105"/>
        <end position="126"/>
    </location>
</feature>
<keyword evidence="1" id="KW-1133">Transmembrane helix</keyword>
<dbReference type="Pfam" id="PF10011">
    <property type="entry name" value="DUF2254"/>
    <property type="match status" value="1"/>
</dbReference>
<keyword evidence="3" id="KW-1185">Reference proteome</keyword>
<protein>
    <submittedName>
        <fullName evidence="2">DUF2254 domain-containing protein</fullName>
    </submittedName>
</protein>
<feature type="transmembrane region" description="Helical" evidence="1">
    <location>
        <begin position="132"/>
        <end position="154"/>
    </location>
</feature>